<dbReference type="OrthoDB" id="9445642at2759"/>
<feature type="non-terminal residue" evidence="1">
    <location>
        <position position="1"/>
    </location>
</feature>
<evidence type="ECO:0000313" key="1">
    <source>
        <dbReference type="EMBL" id="CDW50500.1"/>
    </source>
</evidence>
<organism evidence="1">
    <name type="scientific">Lepeophtheirus salmonis</name>
    <name type="common">Salmon louse</name>
    <name type="synonym">Caligus salmonis</name>
    <dbReference type="NCBI Taxonomy" id="72036"/>
    <lineage>
        <taxon>Eukaryota</taxon>
        <taxon>Metazoa</taxon>
        <taxon>Ecdysozoa</taxon>
        <taxon>Arthropoda</taxon>
        <taxon>Crustacea</taxon>
        <taxon>Multicrustacea</taxon>
        <taxon>Hexanauplia</taxon>
        <taxon>Copepoda</taxon>
        <taxon>Siphonostomatoida</taxon>
        <taxon>Caligidae</taxon>
        <taxon>Lepeophtheirus</taxon>
    </lineage>
</organism>
<accession>A0A0K2VJJ5</accession>
<proteinExistence type="predicted"/>
<dbReference type="AlphaFoldDB" id="A0A0K2VJJ5"/>
<reference evidence="1" key="1">
    <citation type="submission" date="2014-05" db="EMBL/GenBank/DDBJ databases">
        <authorList>
            <person name="Chronopoulou M."/>
        </authorList>
    </citation>
    <scope>NUCLEOTIDE SEQUENCE</scope>
    <source>
        <tissue evidence="1">Whole organism</tissue>
    </source>
</reference>
<name>A0A0K2VJJ5_LEPSM</name>
<dbReference type="EMBL" id="HACA01033139">
    <property type="protein sequence ID" value="CDW50500.1"/>
    <property type="molecule type" value="Transcribed_RNA"/>
</dbReference>
<sequence>FKREFRESTRCRRRHSNFIHNNGRGSPFESGLEQIRLYNRNGPRDLTRDSVGHIHPTRFEDHPRTFFNHF</sequence>
<protein>
    <submittedName>
        <fullName evidence="1">Uncharacterized protein</fullName>
    </submittedName>
</protein>